<dbReference type="EMBL" id="AP014862">
    <property type="protein sequence ID" value="BAU74689.1"/>
    <property type="molecule type" value="Genomic_DNA"/>
</dbReference>
<proteinExistence type="predicted"/>
<reference evidence="8 9" key="2">
    <citation type="journal article" date="2017" name="Int. J. Syst. Evol. Microbiol.">
        <title>Pseudomonas furukawaii sp. nov., a polychlorinated biphenyl-degrading bacterium isolated from biphenyl-contaminated soil in Japan.</title>
        <authorList>
            <person name="Kimura N."/>
            <person name="Watanabe T."/>
            <person name="Suenaga H."/>
            <person name="Fujihara H."/>
            <person name="Futagami T."/>
            <person name="Goto M."/>
            <person name="Hanada S."/>
            <person name="Hirose J."/>
        </authorList>
    </citation>
    <scope>NUCLEOTIDE SEQUENCE [LARGE SCALE GENOMIC DNA]</scope>
    <source>
        <strain evidence="9">DSM 10086 / NBRC 110670 / KF707</strain>
    </source>
</reference>
<dbReference type="InterPro" id="IPR018062">
    <property type="entry name" value="HTH_AraC-typ_CS"/>
</dbReference>
<keyword evidence="3" id="KW-0238">DNA-binding</keyword>
<feature type="region of interest" description="Disordered" evidence="6">
    <location>
        <begin position="274"/>
        <end position="300"/>
    </location>
</feature>
<dbReference type="Pfam" id="PF02311">
    <property type="entry name" value="AraC_binding"/>
    <property type="match status" value="1"/>
</dbReference>
<keyword evidence="9" id="KW-1185">Reference proteome</keyword>
<dbReference type="CDD" id="cd06124">
    <property type="entry name" value="cupin_NimR-like_N"/>
    <property type="match status" value="1"/>
</dbReference>
<dbReference type="InterPro" id="IPR020449">
    <property type="entry name" value="Tscrpt_reg_AraC-type_HTH"/>
</dbReference>
<dbReference type="GO" id="GO:0003700">
    <property type="term" value="F:DNA-binding transcription factor activity"/>
    <property type="evidence" value="ECO:0007669"/>
    <property type="project" value="InterPro"/>
</dbReference>
<dbReference type="InterPro" id="IPR011051">
    <property type="entry name" value="RmlC_Cupin_sf"/>
</dbReference>
<evidence type="ECO:0000256" key="4">
    <source>
        <dbReference type="ARBA" id="ARBA00023159"/>
    </source>
</evidence>
<dbReference type="SUPFAM" id="SSF51182">
    <property type="entry name" value="RmlC-like cupins"/>
    <property type="match status" value="1"/>
</dbReference>
<evidence type="ECO:0000256" key="6">
    <source>
        <dbReference type="SAM" id="MobiDB-lite"/>
    </source>
</evidence>
<dbReference type="KEGG" id="pfuw:KF707C_30010"/>
<dbReference type="PROSITE" id="PS00041">
    <property type="entry name" value="HTH_ARAC_FAMILY_1"/>
    <property type="match status" value="1"/>
</dbReference>
<dbReference type="AlphaFoldDB" id="A0AAD1BZC5"/>
<feature type="domain" description="HTH araC/xylS-type" evidence="7">
    <location>
        <begin position="179"/>
        <end position="256"/>
    </location>
</feature>
<evidence type="ECO:0000256" key="3">
    <source>
        <dbReference type="ARBA" id="ARBA00023125"/>
    </source>
</evidence>
<dbReference type="GO" id="GO:0043565">
    <property type="term" value="F:sequence-specific DNA binding"/>
    <property type="evidence" value="ECO:0007669"/>
    <property type="project" value="InterPro"/>
</dbReference>
<evidence type="ECO:0000259" key="7">
    <source>
        <dbReference type="PROSITE" id="PS01124"/>
    </source>
</evidence>
<dbReference type="SUPFAM" id="SSF46689">
    <property type="entry name" value="Homeodomain-like"/>
    <property type="match status" value="1"/>
</dbReference>
<dbReference type="InterPro" id="IPR018060">
    <property type="entry name" value="HTH_AraC"/>
</dbReference>
<keyword evidence="4" id="KW-0010">Activator</keyword>
<accession>A0AAD1BZC5</accession>
<keyword evidence="5" id="KW-0804">Transcription</keyword>
<dbReference type="GO" id="GO:0009893">
    <property type="term" value="P:positive regulation of metabolic process"/>
    <property type="evidence" value="ECO:0007669"/>
    <property type="project" value="UniProtKB-ARBA"/>
</dbReference>
<dbReference type="Pfam" id="PF12833">
    <property type="entry name" value="HTH_18"/>
    <property type="match status" value="1"/>
</dbReference>
<reference evidence="9" key="1">
    <citation type="submission" date="2015-05" db="EMBL/GenBank/DDBJ databases">
        <title>Draft genome sequencing of a biphenyl-degrading bacterium, Pseudomonas balearica KF707 (=NBRC110670).</title>
        <authorList>
            <person name="Kimura N."/>
            <person name="Hirose J."/>
            <person name="Watanabe T."/>
            <person name="Suenaga H."/>
            <person name="Fujihara H."/>
            <person name="Noguchi M."/>
            <person name="Hashimoto M."/>
            <person name="Shimodaira J."/>
            <person name="Tsuchikane K."/>
            <person name="Hosoyama A."/>
            <person name="Yamazoe A."/>
            <person name="Fujita N."/>
            <person name="Furukawa K."/>
        </authorList>
    </citation>
    <scope>NUCLEOTIDE SEQUENCE [LARGE SCALE GENOMIC DNA]</scope>
    <source>
        <strain evidence="9">DSM 10086 / NBRC 110670 / KF707</strain>
    </source>
</reference>
<name>A0AAD1BZC5_METFU</name>
<dbReference type="PANTHER" id="PTHR11019">
    <property type="entry name" value="HTH-TYPE TRANSCRIPTIONAL REGULATOR NIMR"/>
    <property type="match status" value="1"/>
</dbReference>
<dbReference type="FunFam" id="1.10.10.60:FF:000132">
    <property type="entry name" value="AraC family transcriptional regulator"/>
    <property type="match status" value="1"/>
</dbReference>
<keyword evidence="2" id="KW-0805">Transcription regulation</keyword>
<evidence type="ECO:0000313" key="9">
    <source>
        <dbReference type="Proteomes" id="UP000218554"/>
    </source>
</evidence>
<evidence type="ECO:0000256" key="2">
    <source>
        <dbReference type="ARBA" id="ARBA00023015"/>
    </source>
</evidence>
<keyword evidence="1" id="KW-0678">Repressor</keyword>
<dbReference type="Proteomes" id="UP000218554">
    <property type="component" value="Chromosome"/>
</dbReference>
<gene>
    <name evidence="8" type="ORF">KF707C_30010</name>
</gene>
<dbReference type="PROSITE" id="PS01124">
    <property type="entry name" value="HTH_ARAC_FAMILY_2"/>
    <property type="match status" value="1"/>
</dbReference>
<protein>
    <submittedName>
        <fullName evidence="8">Transcriptional regulator</fullName>
    </submittedName>
</protein>
<evidence type="ECO:0000256" key="1">
    <source>
        <dbReference type="ARBA" id="ARBA00022491"/>
    </source>
</evidence>
<evidence type="ECO:0000256" key="5">
    <source>
        <dbReference type="ARBA" id="ARBA00023163"/>
    </source>
</evidence>
<organism evidence="8 9">
    <name type="scientific">Metapseudomonas furukawaii</name>
    <name type="common">Pseudomonas furukawaii</name>
    <dbReference type="NCBI Taxonomy" id="1149133"/>
    <lineage>
        <taxon>Bacteria</taxon>
        <taxon>Pseudomonadati</taxon>
        <taxon>Pseudomonadota</taxon>
        <taxon>Gammaproteobacteria</taxon>
        <taxon>Pseudomonadales</taxon>
        <taxon>Pseudomonadaceae</taxon>
        <taxon>Metapseudomonas</taxon>
    </lineage>
</organism>
<dbReference type="PANTHER" id="PTHR11019:SF199">
    <property type="entry name" value="HTH-TYPE TRANSCRIPTIONAL REGULATOR NIMR"/>
    <property type="match status" value="1"/>
</dbReference>
<dbReference type="PRINTS" id="PR00032">
    <property type="entry name" value="HTHARAC"/>
</dbReference>
<dbReference type="Gene3D" id="1.10.10.60">
    <property type="entry name" value="Homeodomain-like"/>
    <property type="match status" value="2"/>
</dbReference>
<dbReference type="InterPro" id="IPR009057">
    <property type="entry name" value="Homeodomain-like_sf"/>
</dbReference>
<dbReference type="InterPro" id="IPR003313">
    <property type="entry name" value="AraC-bd"/>
</dbReference>
<dbReference type="SMART" id="SM00342">
    <property type="entry name" value="HTH_ARAC"/>
    <property type="match status" value="1"/>
</dbReference>
<evidence type="ECO:0000313" key="8">
    <source>
        <dbReference type="EMBL" id="BAU74689.1"/>
    </source>
</evidence>
<sequence length="300" mass="32752">MRPLLSRDLASSDEGPVLIARVLEQADLRATEPHRHARGQLLGSTRGLVSVQADLKRWVVPATHAVWIPPDLLHSLRSHGPFAGWSLYLTPQACGGMPEEPCVLAMSGLLREAVGRAATWDARRLEPAQRRLAWVMLDEMRSLPEVPLGLPIPRDARLRTLAAALCDAPGDDTGMTAWARRVGIAPRTLTRRFVEETGFTFTAWRQRARLLRAVELLAAGTPVTTVALELGYVNVSAFIALFRRAFGTTPGRWEGWRADPTPHESDLRALPARRGDGVFDVPDISSGNCTDSGASAPRGP</sequence>
<dbReference type="RefSeq" id="WP_003450603.1">
    <property type="nucleotide sequence ID" value="NZ_AJMR01000113.1"/>
</dbReference>